<name>A0A6J7J3C2_9ZZZZ</name>
<feature type="domain" description="RapZ C-terminal" evidence="5">
    <location>
        <begin position="160"/>
        <end position="278"/>
    </location>
</feature>
<evidence type="ECO:0000259" key="4">
    <source>
        <dbReference type="Pfam" id="PF03668"/>
    </source>
</evidence>
<sequence length="280" mass="30529">MVITGLSGAGRSQAADILEDLGWFVIDNLPPALIPKVAELAQAPGTSISKIVLVVGTGPYHSDALPALAELRAQGFRLRIAFLEASTDVLVRRYESTRRRHPLATAEFTLAEAIEQEREVLQPVKAEAHVVIDTSDLNVHQLRSRMLDLFAADAPAGGMQTTITSFGYKHGLPLDTDLVIDCRFLPNPHWIEELRPHTGLDSDVRDYVLGQPLSQAFLDQIDGLLELLLPAYVAEGKSYLTVAFGCTGGRHRSVAIAEAVAAVLRERGSDLRVTHRDIGR</sequence>
<organism evidence="7">
    <name type="scientific">freshwater metagenome</name>
    <dbReference type="NCBI Taxonomy" id="449393"/>
    <lineage>
        <taxon>unclassified sequences</taxon>
        <taxon>metagenomes</taxon>
        <taxon>ecological metagenomes</taxon>
    </lineage>
</organism>
<dbReference type="GO" id="GO:0005524">
    <property type="term" value="F:ATP binding"/>
    <property type="evidence" value="ECO:0007669"/>
    <property type="project" value="UniProtKB-KW"/>
</dbReference>
<evidence type="ECO:0000256" key="1">
    <source>
        <dbReference type="ARBA" id="ARBA00022741"/>
    </source>
</evidence>
<dbReference type="GO" id="GO:0005525">
    <property type="term" value="F:GTP binding"/>
    <property type="evidence" value="ECO:0007669"/>
    <property type="project" value="UniProtKB-KW"/>
</dbReference>
<gene>
    <name evidence="6" type="ORF">UFOPK1392_00654</name>
    <name evidence="7" type="ORF">UFOPK3733_01090</name>
</gene>
<dbReference type="InterPro" id="IPR027417">
    <property type="entry name" value="P-loop_NTPase"/>
</dbReference>
<keyword evidence="3" id="KW-0342">GTP-binding</keyword>
<keyword evidence="1" id="KW-0547">Nucleotide-binding</keyword>
<dbReference type="Pfam" id="PF22740">
    <property type="entry name" value="PapZ_C"/>
    <property type="match status" value="1"/>
</dbReference>
<dbReference type="PANTHER" id="PTHR30448:SF0">
    <property type="entry name" value="RNASE ADAPTER PROTEIN RAPZ"/>
    <property type="match status" value="1"/>
</dbReference>
<proteinExistence type="inferred from homology"/>
<keyword evidence="2" id="KW-0067">ATP-binding</keyword>
<dbReference type="AlphaFoldDB" id="A0A6J7J3C2"/>
<dbReference type="Pfam" id="PF03668">
    <property type="entry name" value="RapZ-like_N"/>
    <property type="match status" value="1"/>
</dbReference>
<dbReference type="PANTHER" id="PTHR30448">
    <property type="entry name" value="RNASE ADAPTER PROTEIN RAPZ"/>
    <property type="match status" value="1"/>
</dbReference>
<evidence type="ECO:0000256" key="3">
    <source>
        <dbReference type="ARBA" id="ARBA00023134"/>
    </source>
</evidence>
<protein>
    <submittedName>
        <fullName evidence="7">Unannotated protein</fullName>
    </submittedName>
</protein>
<evidence type="ECO:0000259" key="5">
    <source>
        <dbReference type="Pfam" id="PF22740"/>
    </source>
</evidence>
<dbReference type="EMBL" id="CAEMXZ010000019">
    <property type="protein sequence ID" value="CAB4322913.1"/>
    <property type="molecule type" value="Genomic_DNA"/>
</dbReference>
<dbReference type="HAMAP" id="MF_00636">
    <property type="entry name" value="RapZ_like"/>
    <property type="match status" value="1"/>
</dbReference>
<accession>A0A6J7J3C2</accession>
<dbReference type="Gene3D" id="3.40.50.300">
    <property type="entry name" value="P-loop containing nucleotide triphosphate hydrolases"/>
    <property type="match status" value="1"/>
</dbReference>
<dbReference type="NCBIfam" id="NF003828">
    <property type="entry name" value="PRK05416.1"/>
    <property type="match status" value="1"/>
</dbReference>
<dbReference type="InterPro" id="IPR005337">
    <property type="entry name" value="RapZ-like"/>
</dbReference>
<dbReference type="InterPro" id="IPR053930">
    <property type="entry name" value="RapZ-like_N"/>
</dbReference>
<dbReference type="InterPro" id="IPR053931">
    <property type="entry name" value="RapZ_C"/>
</dbReference>
<evidence type="ECO:0000256" key="2">
    <source>
        <dbReference type="ARBA" id="ARBA00022840"/>
    </source>
</evidence>
<dbReference type="SUPFAM" id="SSF52540">
    <property type="entry name" value="P-loop containing nucleoside triphosphate hydrolases"/>
    <property type="match status" value="1"/>
</dbReference>
<evidence type="ECO:0000313" key="7">
    <source>
        <dbReference type="EMBL" id="CAB4937838.1"/>
    </source>
</evidence>
<dbReference type="PIRSF" id="PIRSF005052">
    <property type="entry name" value="P-loopkin"/>
    <property type="match status" value="1"/>
</dbReference>
<reference evidence="7" key="1">
    <citation type="submission" date="2020-05" db="EMBL/GenBank/DDBJ databases">
        <authorList>
            <person name="Chiriac C."/>
            <person name="Salcher M."/>
            <person name="Ghai R."/>
            <person name="Kavagutti S V."/>
        </authorList>
    </citation>
    <scope>NUCLEOTIDE SEQUENCE</scope>
</reference>
<dbReference type="EMBL" id="CAFBNC010000048">
    <property type="protein sequence ID" value="CAB4937838.1"/>
    <property type="molecule type" value="Genomic_DNA"/>
</dbReference>
<evidence type="ECO:0000313" key="6">
    <source>
        <dbReference type="EMBL" id="CAB4322913.1"/>
    </source>
</evidence>
<feature type="domain" description="RapZ-like N-terminal" evidence="4">
    <location>
        <begin position="1"/>
        <end position="153"/>
    </location>
</feature>